<feature type="domain" description="Disease resistance protein winged helix" evidence="9">
    <location>
        <begin position="471"/>
        <end position="542"/>
    </location>
</feature>
<evidence type="ECO:0000313" key="11">
    <source>
        <dbReference type="EMBL" id="TVU00224.1"/>
    </source>
</evidence>
<dbReference type="PANTHER" id="PTHR23155:SF963">
    <property type="entry name" value="OS06G0287000 PROTEIN"/>
    <property type="match status" value="1"/>
</dbReference>
<dbReference type="InterPro" id="IPR041118">
    <property type="entry name" value="Rx_N"/>
</dbReference>
<dbReference type="Pfam" id="PF00931">
    <property type="entry name" value="NB-ARC"/>
    <property type="match status" value="1"/>
</dbReference>
<evidence type="ECO:0000256" key="4">
    <source>
        <dbReference type="ARBA" id="ARBA00022741"/>
    </source>
</evidence>
<proteinExistence type="inferred from homology"/>
<keyword evidence="5" id="KW-0611">Plant defense</keyword>
<evidence type="ECO:0000256" key="6">
    <source>
        <dbReference type="ARBA" id="ARBA00023054"/>
    </source>
</evidence>
<dbReference type="InterPro" id="IPR036388">
    <property type="entry name" value="WH-like_DNA-bd_sf"/>
</dbReference>
<dbReference type="InterPro" id="IPR038005">
    <property type="entry name" value="RX-like_CC"/>
</dbReference>
<evidence type="ECO:0000313" key="12">
    <source>
        <dbReference type="Proteomes" id="UP000324897"/>
    </source>
</evidence>
<dbReference type="Gene3D" id="3.80.10.10">
    <property type="entry name" value="Ribonuclease Inhibitor"/>
    <property type="match status" value="1"/>
</dbReference>
<feature type="non-terminal residue" evidence="11">
    <location>
        <position position="1"/>
    </location>
</feature>
<dbReference type="GO" id="GO:0002758">
    <property type="term" value="P:innate immune response-activating signaling pathway"/>
    <property type="evidence" value="ECO:0007669"/>
    <property type="project" value="UniProtKB-ARBA"/>
</dbReference>
<feature type="domain" description="Disease resistance R13L4/SHOC-2-like LRR" evidence="10">
    <location>
        <begin position="746"/>
        <end position="991"/>
    </location>
</feature>
<reference evidence="11 12" key="1">
    <citation type="journal article" date="2019" name="Sci. Rep.">
        <title>A high-quality genome of Eragrostis curvula grass provides insights into Poaceae evolution and supports new strategies to enhance forage quality.</title>
        <authorList>
            <person name="Carballo J."/>
            <person name="Santos B.A.C.M."/>
            <person name="Zappacosta D."/>
            <person name="Garbus I."/>
            <person name="Selva J.P."/>
            <person name="Gallo C.A."/>
            <person name="Diaz A."/>
            <person name="Albertini E."/>
            <person name="Caccamo M."/>
            <person name="Echenique V."/>
        </authorList>
    </citation>
    <scope>NUCLEOTIDE SEQUENCE [LARGE SCALE GENOMIC DNA]</scope>
    <source>
        <strain evidence="12">cv. Victoria</strain>
        <tissue evidence="11">Leaf</tissue>
    </source>
</reference>
<dbReference type="PANTHER" id="PTHR23155">
    <property type="entry name" value="DISEASE RESISTANCE PROTEIN RP"/>
    <property type="match status" value="1"/>
</dbReference>
<feature type="domain" description="NB-ARC" evidence="7">
    <location>
        <begin position="217"/>
        <end position="380"/>
    </location>
</feature>
<evidence type="ECO:0000259" key="9">
    <source>
        <dbReference type="Pfam" id="PF23559"/>
    </source>
</evidence>
<dbReference type="CDD" id="cd14798">
    <property type="entry name" value="RX-CC_like"/>
    <property type="match status" value="1"/>
</dbReference>
<evidence type="ECO:0000259" key="10">
    <source>
        <dbReference type="Pfam" id="PF23598"/>
    </source>
</evidence>
<dbReference type="InterPro" id="IPR002182">
    <property type="entry name" value="NB-ARC"/>
</dbReference>
<dbReference type="FunFam" id="1.10.10.10:FF:000322">
    <property type="entry name" value="Probable disease resistance protein At1g63360"/>
    <property type="match status" value="1"/>
</dbReference>
<keyword evidence="3" id="KW-0677">Repeat</keyword>
<dbReference type="OrthoDB" id="680011at2759"/>
<evidence type="ECO:0000256" key="2">
    <source>
        <dbReference type="ARBA" id="ARBA00022614"/>
    </source>
</evidence>
<dbReference type="AlphaFoldDB" id="A0A5J9SMM9"/>
<dbReference type="SUPFAM" id="SSF52540">
    <property type="entry name" value="P-loop containing nucleoside triphosphate hydrolases"/>
    <property type="match status" value="1"/>
</dbReference>
<comment type="caution">
    <text evidence="11">The sequence shown here is derived from an EMBL/GenBank/DDBJ whole genome shotgun (WGS) entry which is preliminary data.</text>
</comment>
<keyword evidence="4" id="KW-0547">Nucleotide-binding</keyword>
<organism evidence="11 12">
    <name type="scientific">Eragrostis curvula</name>
    <name type="common">weeping love grass</name>
    <dbReference type="NCBI Taxonomy" id="38414"/>
    <lineage>
        <taxon>Eukaryota</taxon>
        <taxon>Viridiplantae</taxon>
        <taxon>Streptophyta</taxon>
        <taxon>Embryophyta</taxon>
        <taxon>Tracheophyta</taxon>
        <taxon>Spermatophyta</taxon>
        <taxon>Magnoliopsida</taxon>
        <taxon>Liliopsida</taxon>
        <taxon>Poales</taxon>
        <taxon>Poaceae</taxon>
        <taxon>PACMAD clade</taxon>
        <taxon>Chloridoideae</taxon>
        <taxon>Eragrostideae</taxon>
        <taxon>Eragrostidinae</taxon>
        <taxon>Eragrostis</taxon>
    </lineage>
</organism>
<keyword evidence="6" id="KW-0175">Coiled coil</keyword>
<dbReference type="Gene3D" id="3.40.50.300">
    <property type="entry name" value="P-loop containing nucleotide triphosphate hydrolases"/>
    <property type="match status" value="1"/>
</dbReference>
<comment type="similarity">
    <text evidence="1">Belongs to the disease resistance NB-LRR family.</text>
</comment>
<dbReference type="Gene3D" id="1.20.5.4130">
    <property type="match status" value="1"/>
</dbReference>
<name>A0A5J9SMM9_9POAL</name>
<gene>
    <name evidence="11" type="ORF">EJB05_54332</name>
</gene>
<evidence type="ECO:0000256" key="1">
    <source>
        <dbReference type="ARBA" id="ARBA00008894"/>
    </source>
</evidence>
<feature type="domain" description="Disease resistance R13L4/SHOC-2-like LRR" evidence="10">
    <location>
        <begin position="586"/>
        <end position="692"/>
    </location>
</feature>
<dbReference type="Pfam" id="PF23559">
    <property type="entry name" value="WHD_DRP"/>
    <property type="match status" value="1"/>
</dbReference>
<dbReference type="InterPro" id="IPR055414">
    <property type="entry name" value="LRR_R13L4/SHOC2-like"/>
</dbReference>
<feature type="domain" description="Disease resistance N-terminal" evidence="8">
    <location>
        <begin position="74"/>
        <end position="131"/>
    </location>
</feature>
<dbReference type="InterPro" id="IPR044974">
    <property type="entry name" value="Disease_R_plants"/>
</dbReference>
<dbReference type="InterPro" id="IPR027417">
    <property type="entry name" value="P-loop_NTPase"/>
</dbReference>
<evidence type="ECO:0008006" key="13">
    <source>
        <dbReference type="Google" id="ProtNLM"/>
    </source>
</evidence>
<dbReference type="GO" id="GO:0043531">
    <property type="term" value="F:ADP binding"/>
    <property type="evidence" value="ECO:0007669"/>
    <property type="project" value="InterPro"/>
</dbReference>
<dbReference type="Gene3D" id="1.10.10.10">
    <property type="entry name" value="Winged helix-like DNA-binding domain superfamily/Winged helix DNA-binding domain"/>
    <property type="match status" value="1"/>
</dbReference>
<protein>
    <recommendedName>
        <fullName evidence="13">NB-ARC domain-containing protein</fullName>
    </recommendedName>
</protein>
<dbReference type="EMBL" id="RWGY01000621">
    <property type="protein sequence ID" value="TVU00224.1"/>
    <property type="molecule type" value="Genomic_DNA"/>
</dbReference>
<keyword evidence="2" id="KW-0433">Leucine-rich repeat</keyword>
<dbReference type="Gene3D" id="1.10.8.430">
    <property type="entry name" value="Helical domain of apoptotic protease-activating factors"/>
    <property type="match status" value="1"/>
</dbReference>
<evidence type="ECO:0000259" key="7">
    <source>
        <dbReference type="Pfam" id="PF00931"/>
    </source>
</evidence>
<dbReference type="SUPFAM" id="SSF52058">
    <property type="entry name" value="L domain-like"/>
    <property type="match status" value="1"/>
</dbReference>
<sequence length="999" mass="112447">MASVTVVSMARALVGTAVSKAASAAAAEASLLLGVQKEIWYVHPPAPRTVSPQPPRLPPNPTPLAPAAAPSPYIKDELKTIQAFLRAAEVAKKKDDLLNVWAEQVQDLSYDIEDCLDEFKVHVKSQSLSRQLMKLGDRHRIAIQIRNLKSRVEEVSNRNTRYSLIKPVSSSSTDERDSYMEDIRNQSASNIDESELVGFSTPKRELLKLIDVSTDYGPTKVICITGMGGLGKTTLARKTYENKEDILKNFPCYAWVTVSQSFDRREILKDMIRQLLGADSLNKLLKGLQGNLLVQVNHLADFLVEGLKEKRYFVVFDDLWTIDAWNWINDIAFPKNNNRGGRILITTRDAGLAESCTLGSIIYHLEPLQIDDAIQLLLRKTHIRHQGMESGENMKNIVTKFVKKCGCLPLAVLSVGGILATKSTAEWENFYKKLPSELENNPSLEAMRRMVTLSYVHLPSHLKPCFLYLSIFPEDFEIQRRRLVNRWIAEGFVRARDGVNIEDVGNSYFNELVNRSMIQPSNVNIEGVIKSCRVHDIMRDIIVSISKEENFVLLAKDNTTTIEEKVRHVAFHGSKCSEICLDWSCVRSISIFGNRPIGSALSFGSPQLRMLRVLDLECAEFKIRQKDASYIGLLRHMKYLNVARASNIFAFPRSIGRLRYLQTLDMREANISAVTTEITKLRNLRSLRCSKRFGYGCLNIIKNPKECMSMTVCLPIMFTPLVNFNDRGNLLSEIRMACSIRCSDTKGVKMPRGINHLKELQILEVVDIKGTSKKAIAELGELSQLRKLSVTSKDATANKYKVFCAAIGKLTSLQSLCVDAEGSLDVGTIEWLNSVSCPPPLLRSLKLNGSLSEMPRWFGNLTQLVKMHLSRSRLKDGIMMETLGALPNLMLLRLYRNAYVGEKLVFRRGAFPNLKEIDIYFSEQLSEIIFEEGTSPQMRNIEIYGCRLESGIIGIKHLPRLKIIALQYDGEVAKFDMLRGEVDAHPNNPVLQIQASSKA</sequence>
<dbReference type="InterPro" id="IPR032675">
    <property type="entry name" value="LRR_dom_sf"/>
</dbReference>
<dbReference type="PRINTS" id="PR00364">
    <property type="entry name" value="DISEASERSIST"/>
</dbReference>
<dbReference type="InterPro" id="IPR042197">
    <property type="entry name" value="Apaf_helical"/>
</dbReference>
<evidence type="ECO:0000256" key="3">
    <source>
        <dbReference type="ARBA" id="ARBA00022737"/>
    </source>
</evidence>
<dbReference type="GO" id="GO:0009626">
    <property type="term" value="P:plant-type hypersensitive response"/>
    <property type="evidence" value="ECO:0007669"/>
    <property type="project" value="UniProtKB-ARBA"/>
</dbReference>
<dbReference type="Pfam" id="PF23598">
    <property type="entry name" value="LRR_14"/>
    <property type="match status" value="2"/>
</dbReference>
<dbReference type="InterPro" id="IPR058922">
    <property type="entry name" value="WHD_DRP"/>
</dbReference>
<dbReference type="Pfam" id="PF18052">
    <property type="entry name" value="Rx_N"/>
    <property type="match status" value="1"/>
</dbReference>
<dbReference type="Gramene" id="TVU00224">
    <property type="protein sequence ID" value="TVU00224"/>
    <property type="gene ID" value="EJB05_54332"/>
</dbReference>
<keyword evidence="12" id="KW-1185">Reference proteome</keyword>
<dbReference type="GO" id="GO:0042742">
    <property type="term" value="P:defense response to bacterium"/>
    <property type="evidence" value="ECO:0007669"/>
    <property type="project" value="UniProtKB-ARBA"/>
</dbReference>
<evidence type="ECO:0000259" key="8">
    <source>
        <dbReference type="Pfam" id="PF18052"/>
    </source>
</evidence>
<dbReference type="Proteomes" id="UP000324897">
    <property type="component" value="Unassembled WGS sequence"/>
</dbReference>
<accession>A0A5J9SMM9</accession>
<evidence type="ECO:0000256" key="5">
    <source>
        <dbReference type="ARBA" id="ARBA00022821"/>
    </source>
</evidence>